<dbReference type="CDD" id="cd05254">
    <property type="entry name" value="dTDP_HR_like_SDR_e"/>
    <property type="match status" value="1"/>
</dbReference>
<evidence type="ECO:0000256" key="1">
    <source>
        <dbReference type="ARBA" id="ARBA00010944"/>
    </source>
</evidence>
<organism evidence="4 5">
    <name type="scientific">Streptosporangium amethystogenes subsp. fukuiense</name>
    <dbReference type="NCBI Taxonomy" id="698418"/>
    <lineage>
        <taxon>Bacteria</taxon>
        <taxon>Bacillati</taxon>
        <taxon>Actinomycetota</taxon>
        <taxon>Actinomycetes</taxon>
        <taxon>Streptosporangiales</taxon>
        <taxon>Streptosporangiaceae</taxon>
        <taxon>Streptosporangium</taxon>
    </lineage>
</organism>
<dbReference type="RefSeq" id="WP_343963214.1">
    <property type="nucleotide sequence ID" value="NZ_BAAAGK010000016.1"/>
</dbReference>
<keyword evidence="2 4" id="KW-0560">Oxidoreductase</keyword>
<protein>
    <recommendedName>
        <fullName evidence="2">dTDP-4-dehydrorhamnose reductase</fullName>
        <ecNumber evidence="2">1.1.1.133</ecNumber>
    </recommendedName>
</protein>
<dbReference type="SUPFAM" id="SSF51735">
    <property type="entry name" value="NAD(P)-binding Rossmann-fold domains"/>
    <property type="match status" value="1"/>
</dbReference>
<evidence type="ECO:0000313" key="5">
    <source>
        <dbReference type="Proteomes" id="UP001596514"/>
    </source>
</evidence>
<evidence type="ECO:0000259" key="3">
    <source>
        <dbReference type="Pfam" id="PF04321"/>
    </source>
</evidence>
<dbReference type="NCBIfam" id="TIGR01214">
    <property type="entry name" value="rmlD"/>
    <property type="match status" value="1"/>
</dbReference>
<keyword evidence="5" id="KW-1185">Reference proteome</keyword>
<keyword evidence="2" id="KW-0521">NADP</keyword>
<dbReference type="InterPro" id="IPR029903">
    <property type="entry name" value="RmlD-like-bd"/>
</dbReference>
<sequence length="286" mass="31419">MTWLVTGATGMLGHEVVALARGRGHDIAVRTRRDLDISHRDQVESAFQTLTPRVVVNCAAWTAVDDAEEREREAYRVNADGPRLLAETCARHGARLVHVSTDYVFSGDADVPYGEGDPAEPRTAYGRTKLAGEKAVLDALPSAAVVRTAWLYGAHGSNFVSTMLRLMAERETVEVVDDQFGQPTWAVDLADRLVTLGELGSAAGVFHATNSGKASWFELAQEIFRLSGTDPGRVRRTTSEAFVRPAKRPAFSVLGHARWREPGLEPLRPWRDALRAAHPELAKPFR</sequence>
<reference evidence="5" key="1">
    <citation type="journal article" date="2019" name="Int. J. Syst. Evol. Microbiol.">
        <title>The Global Catalogue of Microorganisms (GCM) 10K type strain sequencing project: providing services to taxonomists for standard genome sequencing and annotation.</title>
        <authorList>
            <consortium name="The Broad Institute Genomics Platform"/>
            <consortium name="The Broad Institute Genome Sequencing Center for Infectious Disease"/>
            <person name="Wu L."/>
            <person name="Ma J."/>
        </authorList>
    </citation>
    <scope>NUCLEOTIDE SEQUENCE [LARGE SCALE GENOMIC DNA]</scope>
    <source>
        <strain evidence="5">JCM 10083</strain>
    </source>
</reference>
<feature type="domain" description="RmlD-like substrate binding" evidence="3">
    <location>
        <begin position="1"/>
        <end position="277"/>
    </location>
</feature>
<dbReference type="Gene3D" id="3.40.50.720">
    <property type="entry name" value="NAD(P)-binding Rossmann-like Domain"/>
    <property type="match status" value="1"/>
</dbReference>
<proteinExistence type="inferred from homology"/>
<comment type="pathway">
    <text evidence="2">Carbohydrate biosynthesis; dTDP-L-rhamnose biosynthesis.</text>
</comment>
<dbReference type="GO" id="GO:0008831">
    <property type="term" value="F:dTDP-4-dehydrorhamnose reductase activity"/>
    <property type="evidence" value="ECO:0007669"/>
    <property type="project" value="UniProtKB-EC"/>
</dbReference>
<dbReference type="Pfam" id="PF04321">
    <property type="entry name" value="RmlD_sub_bind"/>
    <property type="match status" value="1"/>
</dbReference>
<dbReference type="PANTHER" id="PTHR10491">
    <property type="entry name" value="DTDP-4-DEHYDRORHAMNOSE REDUCTASE"/>
    <property type="match status" value="1"/>
</dbReference>
<comment type="similarity">
    <text evidence="1 2">Belongs to the dTDP-4-dehydrorhamnose reductase family.</text>
</comment>
<accession>A0ABW2TBN8</accession>
<comment type="caution">
    <text evidence="4">The sequence shown here is derived from an EMBL/GenBank/DDBJ whole genome shotgun (WGS) entry which is preliminary data.</text>
</comment>
<evidence type="ECO:0000313" key="4">
    <source>
        <dbReference type="EMBL" id="MFC7605139.1"/>
    </source>
</evidence>
<comment type="function">
    <text evidence="2">Catalyzes the reduction of dTDP-6-deoxy-L-lyxo-4-hexulose to yield dTDP-L-rhamnose.</text>
</comment>
<dbReference type="EMBL" id="JBHTEE010000001">
    <property type="protein sequence ID" value="MFC7605139.1"/>
    <property type="molecule type" value="Genomic_DNA"/>
</dbReference>
<dbReference type="EC" id="1.1.1.133" evidence="2"/>
<evidence type="ECO:0000256" key="2">
    <source>
        <dbReference type="RuleBase" id="RU364082"/>
    </source>
</evidence>
<dbReference type="InterPro" id="IPR005913">
    <property type="entry name" value="dTDP_dehydrorham_reduct"/>
</dbReference>
<dbReference type="InterPro" id="IPR036291">
    <property type="entry name" value="NAD(P)-bd_dom_sf"/>
</dbReference>
<dbReference type="Gene3D" id="3.90.25.10">
    <property type="entry name" value="UDP-galactose 4-epimerase, domain 1"/>
    <property type="match status" value="1"/>
</dbReference>
<dbReference type="PANTHER" id="PTHR10491:SF4">
    <property type="entry name" value="METHIONINE ADENOSYLTRANSFERASE 2 SUBUNIT BETA"/>
    <property type="match status" value="1"/>
</dbReference>
<name>A0ABW2TBN8_9ACTN</name>
<dbReference type="Proteomes" id="UP001596514">
    <property type="component" value="Unassembled WGS sequence"/>
</dbReference>
<gene>
    <name evidence="4" type="primary">rfbD</name>
    <name evidence="4" type="ORF">ACFQVD_34020</name>
</gene>